<evidence type="ECO:0000313" key="6">
    <source>
        <dbReference type="EMBL" id="RXK47196.1"/>
    </source>
</evidence>
<evidence type="ECO:0000256" key="4">
    <source>
        <dbReference type="ARBA" id="ARBA00023014"/>
    </source>
</evidence>
<feature type="domain" description="Rieske" evidence="5">
    <location>
        <begin position="89"/>
        <end position="164"/>
    </location>
</feature>
<keyword evidence="2" id="KW-0479">Metal-binding</keyword>
<evidence type="ECO:0000256" key="3">
    <source>
        <dbReference type="ARBA" id="ARBA00023004"/>
    </source>
</evidence>
<dbReference type="Pfam" id="PF00355">
    <property type="entry name" value="Rieske"/>
    <property type="match status" value="1"/>
</dbReference>
<evidence type="ECO:0000256" key="2">
    <source>
        <dbReference type="ARBA" id="ARBA00022723"/>
    </source>
</evidence>
<keyword evidence="4" id="KW-0411">Iron-sulfur</keyword>
<dbReference type="Gene3D" id="2.102.10.10">
    <property type="entry name" value="Rieske [2Fe-2S] iron-sulphur domain"/>
    <property type="match status" value="1"/>
</dbReference>
<dbReference type="InterPro" id="IPR036922">
    <property type="entry name" value="Rieske_2Fe-2S_sf"/>
</dbReference>
<comment type="caution">
    <text evidence="6">The sequence shown here is derived from an EMBL/GenBank/DDBJ whole genome shotgun (WGS) entry which is preliminary data.</text>
</comment>
<proteinExistence type="predicted"/>
<dbReference type="SUPFAM" id="SSF50022">
    <property type="entry name" value="ISP domain"/>
    <property type="match status" value="1"/>
</dbReference>
<keyword evidence="1" id="KW-0001">2Fe-2S</keyword>
<organism evidence="6 7">
    <name type="scientific">Aquirufa rosea</name>
    <dbReference type="NCBI Taxonomy" id="2509241"/>
    <lineage>
        <taxon>Bacteria</taxon>
        <taxon>Pseudomonadati</taxon>
        <taxon>Bacteroidota</taxon>
        <taxon>Cytophagia</taxon>
        <taxon>Cytophagales</taxon>
        <taxon>Flectobacillaceae</taxon>
        <taxon>Aquirufa</taxon>
    </lineage>
</organism>
<accession>A0A4Q1BXR2</accession>
<keyword evidence="3" id="KW-0408">Iron</keyword>
<dbReference type="EMBL" id="SDHY01000007">
    <property type="protein sequence ID" value="RXK47196.1"/>
    <property type="molecule type" value="Genomic_DNA"/>
</dbReference>
<sequence length="167" mass="18907">MKREEFLKKSCPIMVLSILATAEMMISCQDSITEEPISKEESEYLTRLKDIGTKGYLQEQANVYINMKHDTYYPLSTVNNFVNDQINGILILRKDASTILAFDNCCPHLGSRDQWSYKSSKFTCANHGNSFGINTGQIANCNSNTNFGNLKAYKTTLYKDLLTINFS</sequence>
<evidence type="ECO:0000259" key="5">
    <source>
        <dbReference type="PROSITE" id="PS51296"/>
    </source>
</evidence>
<dbReference type="AlphaFoldDB" id="A0A4Q1BXR2"/>
<dbReference type="GO" id="GO:0051537">
    <property type="term" value="F:2 iron, 2 sulfur cluster binding"/>
    <property type="evidence" value="ECO:0007669"/>
    <property type="project" value="UniProtKB-KW"/>
</dbReference>
<dbReference type="InterPro" id="IPR017941">
    <property type="entry name" value="Rieske_2Fe-2S"/>
</dbReference>
<evidence type="ECO:0000313" key="7">
    <source>
        <dbReference type="Proteomes" id="UP000289455"/>
    </source>
</evidence>
<protein>
    <recommendedName>
        <fullName evidence="5">Rieske domain-containing protein</fullName>
    </recommendedName>
</protein>
<evidence type="ECO:0000256" key="1">
    <source>
        <dbReference type="ARBA" id="ARBA00022714"/>
    </source>
</evidence>
<dbReference type="OrthoDB" id="9767869at2"/>
<keyword evidence="7" id="KW-1185">Reference proteome</keyword>
<reference evidence="6 7" key="1">
    <citation type="submission" date="2019-01" db="EMBL/GenBank/DDBJ databases">
        <title>Cytophagaceae bacterium strain CAR-16.</title>
        <authorList>
            <person name="Chen W.-M."/>
        </authorList>
    </citation>
    <scope>NUCLEOTIDE SEQUENCE [LARGE SCALE GENOMIC DNA]</scope>
    <source>
        <strain evidence="6 7">CAR-16</strain>
    </source>
</reference>
<name>A0A4Q1BXR2_9BACT</name>
<dbReference type="GO" id="GO:0046872">
    <property type="term" value="F:metal ion binding"/>
    <property type="evidence" value="ECO:0007669"/>
    <property type="project" value="UniProtKB-KW"/>
</dbReference>
<gene>
    <name evidence="6" type="ORF">ESB04_11420</name>
</gene>
<dbReference type="PROSITE" id="PS51296">
    <property type="entry name" value="RIESKE"/>
    <property type="match status" value="1"/>
</dbReference>
<dbReference type="Proteomes" id="UP000289455">
    <property type="component" value="Unassembled WGS sequence"/>
</dbReference>